<keyword evidence="5" id="KW-0472">Membrane</keyword>
<dbReference type="RefSeq" id="WP_107244953.1">
    <property type="nucleotide sequence ID" value="NZ_PYMJ01000034.1"/>
</dbReference>
<sequence>MTDKSQIKPLIRVKNLYKVFGPNAKAVLKQVKAGKSKDDILAETGHTVGLCDINLDINPGEIFVVMGLSGSGKSTLIRHFNRLIDPTEGVIEIAGTDVMSLNEKGLQDFRRNKMSMVFQRFGLMPHRTVLQNIGYGLQIQGLSKNDWEARAHEWLETVGLAGYANQYPSQLSGGQQQRVGLARALCTDADILLMDEAFSALDPLIRSEMQDQLIELQEKLHKTIVFITHDLDEALRLGDKIAILRDGVLVQQGEPVDILLNPADDYVEAFVKDVNRARALTVETVMKPQVVRISAETIGEAVAEMRKAKDDYGYFINDEGYQGVITQETLENVEKADYGNAIDESMLEDVPSVQTDALLEAVIPETLESDHPLPVLNAEGEVEGRLSRSTLAEVLSEQSTASDKETDSDIKKSFSGKDATSNNDKAA</sequence>
<dbReference type="GO" id="GO:0016887">
    <property type="term" value="F:ATP hydrolysis activity"/>
    <property type="evidence" value="ECO:0007669"/>
    <property type="project" value="UniProtKB-UniRule"/>
</dbReference>
<comment type="similarity">
    <text evidence="1 5">Belongs to the ABC transporter superfamily.</text>
</comment>
<dbReference type="GO" id="GO:0005886">
    <property type="term" value="C:plasma membrane"/>
    <property type="evidence" value="ECO:0007669"/>
    <property type="project" value="UniProtKB-SubCell"/>
</dbReference>
<dbReference type="Pfam" id="PF00005">
    <property type="entry name" value="ABC_tran"/>
    <property type="match status" value="1"/>
</dbReference>
<feature type="compositionally biased region" description="Basic and acidic residues" evidence="6">
    <location>
        <begin position="402"/>
        <end position="412"/>
    </location>
</feature>
<dbReference type="InterPro" id="IPR017871">
    <property type="entry name" value="ABC_transporter-like_CS"/>
</dbReference>
<dbReference type="Gene3D" id="3.40.50.300">
    <property type="entry name" value="P-loop containing nucleotide triphosphate hydrolases"/>
    <property type="match status" value="1"/>
</dbReference>
<organism evidence="8 9">
    <name type="scientific">Photobacterium frigidiphilum</name>
    <dbReference type="NCBI Taxonomy" id="264736"/>
    <lineage>
        <taxon>Bacteria</taxon>
        <taxon>Pseudomonadati</taxon>
        <taxon>Pseudomonadota</taxon>
        <taxon>Gammaproteobacteria</taxon>
        <taxon>Vibrionales</taxon>
        <taxon>Vibrionaceae</taxon>
        <taxon>Photobacterium</taxon>
    </lineage>
</organism>
<evidence type="ECO:0000256" key="5">
    <source>
        <dbReference type="RuleBase" id="RU369116"/>
    </source>
</evidence>
<dbReference type="InterPro" id="IPR046342">
    <property type="entry name" value="CBS_dom_sf"/>
</dbReference>
<dbReference type="GO" id="GO:0006970">
    <property type="term" value="P:response to osmotic stress"/>
    <property type="evidence" value="ECO:0007669"/>
    <property type="project" value="UniProtKB-ARBA"/>
</dbReference>
<dbReference type="InterPro" id="IPR027417">
    <property type="entry name" value="P-loop_NTPase"/>
</dbReference>
<evidence type="ECO:0000256" key="3">
    <source>
        <dbReference type="ARBA" id="ARBA00022741"/>
    </source>
</evidence>
<dbReference type="InterPro" id="IPR051921">
    <property type="entry name" value="ABC_osmolyte_uptake_ATP-bind"/>
</dbReference>
<feature type="region of interest" description="Disordered" evidence="6">
    <location>
        <begin position="388"/>
        <end position="427"/>
    </location>
</feature>
<accession>A0A2T3J8U4</accession>
<evidence type="ECO:0000256" key="4">
    <source>
        <dbReference type="ARBA" id="ARBA00022840"/>
    </source>
</evidence>
<comment type="subcellular location">
    <subcellularLocation>
        <location evidence="5">Cell inner membrane</location>
        <topology evidence="5">Peripheral membrane protein</topology>
    </subcellularLocation>
</comment>
<feature type="domain" description="ABC transporter" evidence="7">
    <location>
        <begin position="11"/>
        <end position="271"/>
    </location>
</feature>
<dbReference type="NCBIfam" id="TIGR01186">
    <property type="entry name" value="proV"/>
    <property type="match status" value="1"/>
</dbReference>
<gene>
    <name evidence="8" type="ORF">C9J12_23655</name>
</gene>
<dbReference type="SUPFAM" id="SSF54631">
    <property type="entry name" value="CBS-domain pair"/>
    <property type="match status" value="1"/>
</dbReference>
<feature type="compositionally biased region" description="Polar residues" evidence="6">
    <location>
        <begin position="418"/>
        <end position="427"/>
    </location>
</feature>
<dbReference type="PANTHER" id="PTHR43869:SF1">
    <property type="entry name" value="GLYCINE BETAINE_PROLINE BETAINE TRANSPORT SYSTEM ATP-BINDING PROTEIN PROV"/>
    <property type="match status" value="1"/>
</dbReference>
<dbReference type="GO" id="GO:0006865">
    <property type="term" value="P:amino acid transport"/>
    <property type="evidence" value="ECO:0007669"/>
    <property type="project" value="UniProtKB-UniRule"/>
</dbReference>
<dbReference type="EC" id="7.6.2.9" evidence="5"/>
<reference evidence="8 9" key="1">
    <citation type="submission" date="2018-01" db="EMBL/GenBank/DDBJ databases">
        <title>Whole genome sequencing of Histamine producing bacteria.</title>
        <authorList>
            <person name="Butler K."/>
        </authorList>
    </citation>
    <scope>NUCLEOTIDE SEQUENCE [LARGE SCALE GENOMIC DNA]</scope>
    <source>
        <strain evidence="8 9">JCM 12947</strain>
    </source>
</reference>
<keyword evidence="5" id="KW-0997">Cell inner membrane</keyword>
<dbReference type="EMBL" id="PYMJ01000034">
    <property type="protein sequence ID" value="PSU45203.1"/>
    <property type="molecule type" value="Genomic_DNA"/>
</dbReference>
<comment type="catalytic activity">
    <reaction evidence="5">
        <text>a quaternary ammonium(out) + ATP + H2O = a quaternary ammonium(in) + ADP + phosphate + H(+)</text>
        <dbReference type="Rhea" id="RHEA:11036"/>
        <dbReference type="ChEBI" id="CHEBI:15377"/>
        <dbReference type="ChEBI" id="CHEBI:15378"/>
        <dbReference type="ChEBI" id="CHEBI:30616"/>
        <dbReference type="ChEBI" id="CHEBI:35267"/>
        <dbReference type="ChEBI" id="CHEBI:43474"/>
        <dbReference type="ChEBI" id="CHEBI:456216"/>
    </reaction>
</comment>
<dbReference type="PROSITE" id="PS00211">
    <property type="entry name" value="ABC_TRANSPORTER_1"/>
    <property type="match status" value="1"/>
</dbReference>
<dbReference type="PANTHER" id="PTHR43869">
    <property type="entry name" value="GLYCINE BETAINE/PROLINE BETAINE TRANSPORT SYSTEM ATP-BINDING PROTEIN PROV"/>
    <property type="match status" value="1"/>
</dbReference>
<dbReference type="InterPro" id="IPR003593">
    <property type="entry name" value="AAA+_ATPase"/>
</dbReference>
<dbReference type="GO" id="GO:0031460">
    <property type="term" value="P:glycine betaine transport"/>
    <property type="evidence" value="ECO:0007669"/>
    <property type="project" value="InterPro"/>
</dbReference>
<protein>
    <recommendedName>
        <fullName evidence="5">Quaternary amine transport ATP-binding protein</fullName>
        <ecNumber evidence="5">7.6.2.9</ecNumber>
    </recommendedName>
</protein>
<dbReference type="GO" id="GO:0015418">
    <property type="term" value="F:ABC-type quaternary ammonium compound transporting activity"/>
    <property type="evidence" value="ECO:0007669"/>
    <property type="project" value="UniProtKB-EC"/>
</dbReference>
<dbReference type="SMART" id="SM00382">
    <property type="entry name" value="AAA"/>
    <property type="match status" value="1"/>
</dbReference>
<keyword evidence="5" id="KW-1003">Cell membrane</keyword>
<proteinExistence type="inferred from homology"/>
<dbReference type="InterPro" id="IPR005892">
    <property type="entry name" value="Gly-betaine_transp_ATP-bd"/>
</dbReference>
<dbReference type="FunFam" id="3.40.50.300:FF:000201">
    <property type="entry name" value="Glycine betaine/L-proline ABC transporter ATP-binding protein"/>
    <property type="match status" value="1"/>
</dbReference>
<dbReference type="InterPro" id="IPR003439">
    <property type="entry name" value="ABC_transporter-like_ATP-bd"/>
</dbReference>
<evidence type="ECO:0000313" key="8">
    <source>
        <dbReference type="EMBL" id="PSU45203.1"/>
    </source>
</evidence>
<comment type="caution">
    <text evidence="8">The sequence shown here is derived from an EMBL/GenBank/DDBJ whole genome shotgun (WGS) entry which is preliminary data.</text>
</comment>
<dbReference type="Proteomes" id="UP000240987">
    <property type="component" value="Unassembled WGS sequence"/>
</dbReference>
<evidence type="ECO:0000256" key="2">
    <source>
        <dbReference type="ARBA" id="ARBA00022448"/>
    </source>
</evidence>
<dbReference type="OrthoDB" id="9802264at2"/>
<evidence type="ECO:0000313" key="9">
    <source>
        <dbReference type="Proteomes" id="UP000240987"/>
    </source>
</evidence>
<keyword evidence="3 5" id="KW-0547">Nucleotide-binding</keyword>
<keyword evidence="4 5" id="KW-0067">ATP-binding</keyword>
<evidence type="ECO:0000259" key="7">
    <source>
        <dbReference type="PROSITE" id="PS50893"/>
    </source>
</evidence>
<dbReference type="Gene3D" id="3.10.580.10">
    <property type="entry name" value="CBS-domain"/>
    <property type="match status" value="1"/>
</dbReference>
<name>A0A2T3J8U4_9GAMM</name>
<dbReference type="GO" id="GO:0005524">
    <property type="term" value="F:ATP binding"/>
    <property type="evidence" value="ECO:0007669"/>
    <property type="project" value="UniProtKB-UniRule"/>
</dbReference>
<dbReference type="AlphaFoldDB" id="A0A2T3J8U4"/>
<keyword evidence="9" id="KW-1185">Reference proteome</keyword>
<dbReference type="PROSITE" id="PS50893">
    <property type="entry name" value="ABC_TRANSPORTER_2"/>
    <property type="match status" value="1"/>
</dbReference>
<evidence type="ECO:0000256" key="6">
    <source>
        <dbReference type="SAM" id="MobiDB-lite"/>
    </source>
</evidence>
<comment type="subunit">
    <text evidence="5">The complex is probably composed of two ATP-binding proteins, two transmembrane proteins and a solute-binding protein.</text>
</comment>
<dbReference type="SUPFAM" id="SSF52540">
    <property type="entry name" value="P-loop containing nucleoside triphosphate hydrolases"/>
    <property type="match status" value="1"/>
</dbReference>
<evidence type="ECO:0000256" key="1">
    <source>
        <dbReference type="ARBA" id="ARBA00005417"/>
    </source>
</evidence>
<keyword evidence="2 5" id="KW-0813">Transport</keyword>
<dbReference type="CDD" id="cd03294">
    <property type="entry name" value="ABC_Pro_Gly_Betaine"/>
    <property type="match status" value="1"/>
</dbReference>